<feature type="domain" description="Transposase IS66 central" evidence="2">
    <location>
        <begin position="307"/>
        <end position="585"/>
    </location>
</feature>
<name>A0A3R5WKV2_9BACT</name>
<dbReference type="AlphaFoldDB" id="A0A3R5WKV2"/>
<evidence type="ECO:0000259" key="2">
    <source>
        <dbReference type="Pfam" id="PF03050"/>
    </source>
</evidence>
<sequence length="641" mass="75419">MKQQENMILNQLNQYKNLYLQASNENAHLKHAVSKHEDELETNRKTIESMDSRILELEENQKEWDKEKAQLQSQRDCYKKERDEERESHSQTKKELAKAKEEITKLQESKEAKELSEQANVDLHSVVLVLQRRLFKTNSDASSYMKGEVEFDERRMNDMEFSDVVDEANKLASGINEEVDQTPVDTGKEPKLPKSDKRKEKKDKEDKPKRRRNVFSIKVLDSMGIDTSNLPAGFKLIHRKDKITGEDVWIVRMYDCYAPLAGCIEYEIGRFNVPGHDPMCSKHPDHIVGKNPLLPSFARFYLDMKIHYNVSENRILEMLRDMEAFMPQSSLNKWMHEIMKCLRERLQGLMLEVIKSSTYTNNDETRILVRNLLEDKPDKYKVEYIHAALSLEKKLVVMLYGEGSRSHTIPEEQIFEHSNIKYFTADRAKLYDTVVKSIEEKYGVKITRTACWFHARHYFVDAFIADHRVRPIIKLMNYLFYIERVADEKGKTGEARLKFRLKYSRFIVQSIMKALQRMKDEKDVKKYGKMVMRAVNYVLDDKEAFQVFLTNGDVEIHNIAIERCFRHIAMGRRNWGKAGSHEAAENFAFMYSLYESCKMNKLNFGRYIEDILTRMKDGDKDYKSMLPCYYVEKSDEVKECA</sequence>
<evidence type="ECO:0000313" key="4">
    <source>
        <dbReference type="Proteomes" id="UP000283872"/>
    </source>
</evidence>
<feature type="compositionally biased region" description="Basic and acidic residues" evidence="1">
    <location>
        <begin position="76"/>
        <end position="100"/>
    </location>
</feature>
<evidence type="ECO:0000313" key="3">
    <source>
        <dbReference type="EMBL" id="RGS11318.1"/>
    </source>
</evidence>
<organism evidence="3 4">
    <name type="scientific">Segatella copri</name>
    <dbReference type="NCBI Taxonomy" id="165179"/>
    <lineage>
        <taxon>Bacteria</taxon>
        <taxon>Pseudomonadati</taxon>
        <taxon>Bacteroidota</taxon>
        <taxon>Bacteroidia</taxon>
        <taxon>Bacteroidales</taxon>
        <taxon>Prevotellaceae</taxon>
        <taxon>Segatella</taxon>
    </lineage>
</organism>
<dbReference type="Proteomes" id="UP000283872">
    <property type="component" value="Unassembled WGS sequence"/>
</dbReference>
<dbReference type="PANTHER" id="PTHR33678">
    <property type="entry name" value="BLL1576 PROTEIN"/>
    <property type="match status" value="1"/>
</dbReference>
<feature type="region of interest" description="Disordered" evidence="1">
    <location>
        <begin position="62"/>
        <end position="100"/>
    </location>
</feature>
<dbReference type="InterPro" id="IPR004291">
    <property type="entry name" value="Transposase_IS66_central"/>
</dbReference>
<dbReference type="PANTHER" id="PTHR33678:SF2">
    <property type="match status" value="1"/>
</dbReference>
<dbReference type="EMBL" id="QRVA01000052">
    <property type="protein sequence ID" value="RGS11318.1"/>
    <property type="molecule type" value="Genomic_DNA"/>
</dbReference>
<evidence type="ECO:0000256" key="1">
    <source>
        <dbReference type="SAM" id="MobiDB-lite"/>
    </source>
</evidence>
<accession>A0A3R5WKV2</accession>
<dbReference type="Pfam" id="PF03050">
    <property type="entry name" value="DDE_Tnp_IS66"/>
    <property type="match status" value="1"/>
</dbReference>
<gene>
    <name evidence="3" type="ORF">DWY11_14120</name>
</gene>
<feature type="compositionally biased region" description="Basic and acidic residues" evidence="1">
    <location>
        <begin position="186"/>
        <end position="208"/>
    </location>
</feature>
<protein>
    <recommendedName>
        <fullName evidence="2">Transposase IS66 central domain-containing protein</fullName>
    </recommendedName>
</protein>
<reference evidence="3 4" key="1">
    <citation type="submission" date="2018-08" db="EMBL/GenBank/DDBJ databases">
        <title>A genome reference for cultivated species of the human gut microbiota.</title>
        <authorList>
            <person name="Zou Y."/>
            <person name="Xue W."/>
            <person name="Luo G."/>
        </authorList>
    </citation>
    <scope>NUCLEOTIDE SEQUENCE [LARGE SCALE GENOMIC DNA]</scope>
    <source>
        <strain evidence="3 4">AF24-12</strain>
    </source>
</reference>
<feature type="region of interest" description="Disordered" evidence="1">
    <location>
        <begin position="173"/>
        <end position="209"/>
    </location>
</feature>
<comment type="caution">
    <text evidence="3">The sequence shown here is derived from an EMBL/GenBank/DDBJ whole genome shotgun (WGS) entry which is preliminary data.</text>
</comment>
<dbReference type="InterPro" id="IPR052344">
    <property type="entry name" value="Transposase-related"/>
</dbReference>
<proteinExistence type="predicted"/>